<protein>
    <submittedName>
        <fullName evidence="4">Uncharacterized protein</fullName>
    </submittedName>
</protein>
<evidence type="ECO:0000313" key="4">
    <source>
        <dbReference type="EMBL" id="VAX24663.1"/>
    </source>
</evidence>
<keyword evidence="2" id="KW-0802">TPR repeat</keyword>
<dbReference type="InterPro" id="IPR019734">
    <property type="entry name" value="TPR_rpt"/>
</dbReference>
<feature type="region of interest" description="Disordered" evidence="3">
    <location>
        <begin position="323"/>
        <end position="370"/>
    </location>
</feature>
<feature type="region of interest" description="Disordered" evidence="3">
    <location>
        <begin position="15"/>
        <end position="37"/>
    </location>
</feature>
<evidence type="ECO:0000256" key="3">
    <source>
        <dbReference type="SAM" id="MobiDB-lite"/>
    </source>
</evidence>
<dbReference type="InterPro" id="IPR051012">
    <property type="entry name" value="CellSynth/LPSAsmb/PSIAsmb"/>
</dbReference>
<reference evidence="4" key="1">
    <citation type="submission" date="2018-06" db="EMBL/GenBank/DDBJ databases">
        <authorList>
            <person name="Zhirakovskaya E."/>
        </authorList>
    </citation>
    <scope>NUCLEOTIDE SEQUENCE</scope>
</reference>
<accession>A0A3B1CIS0</accession>
<dbReference type="Pfam" id="PF14559">
    <property type="entry name" value="TPR_19"/>
    <property type="match status" value="1"/>
</dbReference>
<sequence length="370" mass="42130">MFTPCADKIVFKMAKTEKRSRTKKDVDPVDEQPDKAEGGIKKIGRCFEVPGCDSELDMVHDNSANVRHFYIELLDGGTVALELIDANGDPSGNILEEGVALKNFSLKYKSCSEHDCPLQSRTVDEIAQKMSQTRSDMAEEHLKNNDFEKAEETFKRSLKFDENNMQALVGLGKTHMEQDRVDEAMAVFKKIGDSNALYEESNKHTFNDFAIYLRKNDLIDQAIENYEKAIMLDPQDEILYYNLGRAKWENKEMQTAIQKLREGLKIADGKKRKFAENQNATDKNDEDLEEEKKYLIESADVATRILDLYMKSEKEMLEQLFSNQKSENTTADNTPPQATSHTEQSAGEDSETVKTEPRPKTVKSNIVLDK</sequence>
<evidence type="ECO:0000256" key="1">
    <source>
        <dbReference type="ARBA" id="ARBA00022737"/>
    </source>
</evidence>
<name>A0A3B1CIS0_9ZZZZ</name>
<dbReference type="PANTHER" id="PTHR45586:SF1">
    <property type="entry name" value="LIPOPOLYSACCHARIDE ASSEMBLY PROTEIN B"/>
    <property type="match status" value="1"/>
</dbReference>
<proteinExistence type="predicted"/>
<dbReference type="EMBL" id="UOGC01000167">
    <property type="protein sequence ID" value="VAX24663.1"/>
    <property type="molecule type" value="Genomic_DNA"/>
</dbReference>
<dbReference type="Pfam" id="PF13414">
    <property type="entry name" value="TPR_11"/>
    <property type="match status" value="1"/>
</dbReference>
<organism evidence="4">
    <name type="scientific">hydrothermal vent metagenome</name>
    <dbReference type="NCBI Taxonomy" id="652676"/>
    <lineage>
        <taxon>unclassified sequences</taxon>
        <taxon>metagenomes</taxon>
        <taxon>ecological metagenomes</taxon>
    </lineage>
</organism>
<dbReference type="PANTHER" id="PTHR45586">
    <property type="entry name" value="TPR REPEAT-CONTAINING PROTEIN PA4667"/>
    <property type="match status" value="1"/>
</dbReference>
<dbReference type="SMART" id="SM00028">
    <property type="entry name" value="TPR"/>
    <property type="match status" value="4"/>
</dbReference>
<dbReference type="SUPFAM" id="SSF48452">
    <property type="entry name" value="TPR-like"/>
    <property type="match status" value="1"/>
</dbReference>
<feature type="compositionally biased region" description="Polar residues" evidence="3">
    <location>
        <begin position="323"/>
        <end position="347"/>
    </location>
</feature>
<keyword evidence="1" id="KW-0677">Repeat</keyword>
<evidence type="ECO:0000256" key="2">
    <source>
        <dbReference type="ARBA" id="ARBA00022803"/>
    </source>
</evidence>
<dbReference type="InterPro" id="IPR011990">
    <property type="entry name" value="TPR-like_helical_dom_sf"/>
</dbReference>
<dbReference type="Gene3D" id="1.25.40.10">
    <property type="entry name" value="Tetratricopeptide repeat domain"/>
    <property type="match status" value="2"/>
</dbReference>
<gene>
    <name evidence="4" type="ORF">MNBD_NITROSPINAE01-72</name>
</gene>
<dbReference type="AlphaFoldDB" id="A0A3B1CIS0"/>
<dbReference type="PROSITE" id="PS50005">
    <property type="entry name" value="TPR"/>
    <property type="match status" value="2"/>
</dbReference>